<evidence type="ECO:0000256" key="2">
    <source>
        <dbReference type="ARBA" id="ARBA00022737"/>
    </source>
</evidence>
<keyword evidence="3" id="KW-0547">Nucleotide-binding</keyword>
<feature type="domain" description="ABC transporter" evidence="5">
    <location>
        <begin position="60"/>
        <end position="273"/>
    </location>
</feature>
<sequence length="293" mass="33352">MLDMPWLTDKAWFHLSGYVNLQNTWVWATDNSHAIHEEPLHPAKIGVWCAVSRCCIIWPIFFEDTVNNDQYLDILNEFVNQLDDQELAYDYFQQDVATFRTSLRYMATIHSFFPRQGSIAYVPQQAWIQNATVQYNITFGQEVNNKTYHKVVSACALRADLDMLPGGDQTEIGEKGINMSGGQKQRVSLARAVYSDANIYFLDDPLSAVDSHVGKHIFEEVIGPTGLLRKKVTHISYMFADGSLTHHPGPSWPRFTKTATLQHIVALSNIGLKRGPRFVSQRLYRAAPTEKKE</sequence>
<dbReference type="InterPro" id="IPR017871">
    <property type="entry name" value="ABC_transporter-like_CS"/>
</dbReference>
<dbReference type="Gene3D" id="3.40.50.300">
    <property type="entry name" value="P-loop containing nucleotide triphosphate hydrolases"/>
    <property type="match status" value="1"/>
</dbReference>
<dbReference type="InterPro" id="IPR050173">
    <property type="entry name" value="ABC_transporter_C-like"/>
</dbReference>
<dbReference type="GO" id="GO:0016887">
    <property type="term" value="F:ATP hydrolysis activity"/>
    <property type="evidence" value="ECO:0007669"/>
    <property type="project" value="InterPro"/>
</dbReference>
<dbReference type="PANTHER" id="PTHR24223:SF443">
    <property type="entry name" value="MULTIDRUG-RESISTANCE LIKE PROTEIN 1, ISOFORM I"/>
    <property type="match status" value="1"/>
</dbReference>
<evidence type="ECO:0000313" key="6">
    <source>
        <dbReference type="EMBL" id="CAD7423118.1"/>
    </source>
</evidence>
<evidence type="ECO:0000256" key="3">
    <source>
        <dbReference type="ARBA" id="ARBA00022741"/>
    </source>
</evidence>
<evidence type="ECO:0000256" key="1">
    <source>
        <dbReference type="ARBA" id="ARBA00004127"/>
    </source>
</evidence>
<dbReference type="PROSITE" id="PS50893">
    <property type="entry name" value="ABC_TRANSPORTER_2"/>
    <property type="match status" value="1"/>
</dbReference>
<dbReference type="GO" id="GO:0012505">
    <property type="term" value="C:endomembrane system"/>
    <property type="evidence" value="ECO:0007669"/>
    <property type="project" value="UniProtKB-SubCell"/>
</dbReference>
<dbReference type="GO" id="GO:0005524">
    <property type="term" value="F:ATP binding"/>
    <property type="evidence" value="ECO:0007669"/>
    <property type="project" value="UniProtKB-KW"/>
</dbReference>
<gene>
    <name evidence="6" type="ORF">TMSB3V08_LOCUS113</name>
</gene>
<evidence type="ECO:0000259" key="5">
    <source>
        <dbReference type="PROSITE" id="PS50893"/>
    </source>
</evidence>
<proteinExistence type="predicted"/>
<dbReference type="PROSITE" id="PS00211">
    <property type="entry name" value="ABC_TRANSPORTER_1"/>
    <property type="match status" value="1"/>
</dbReference>
<dbReference type="AlphaFoldDB" id="A0A7R9DWS3"/>
<comment type="subcellular location">
    <subcellularLocation>
        <location evidence="1">Endomembrane system</location>
        <topology evidence="1">Multi-pass membrane protein</topology>
    </subcellularLocation>
</comment>
<organism evidence="6">
    <name type="scientific">Timema monikensis</name>
    <dbReference type="NCBI Taxonomy" id="170555"/>
    <lineage>
        <taxon>Eukaryota</taxon>
        <taxon>Metazoa</taxon>
        <taxon>Ecdysozoa</taxon>
        <taxon>Arthropoda</taxon>
        <taxon>Hexapoda</taxon>
        <taxon>Insecta</taxon>
        <taxon>Pterygota</taxon>
        <taxon>Neoptera</taxon>
        <taxon>Polyneoptera</taxon>
        <taxon>Phasmatodea</taxon>
        <taxon>Timematodea</taxon>
        <taxon>Timematoidea</taxon>
        <taxon>Timematidae</taxon>
        <taxon>Timema</taxon>
    </lineage>
</organism>
<keyword evidence="2" id="KW-0677">Repeat</keyword>
<dbReference type="FunFam" id="3.40.50.300:FF:003872">
    <property type="entry name" value="Multidrug resistance associated protein, putative"/>
    <property type="match status" value="1"/>
</dbReference>
<reference evidence="6" key="1">
    <citation type="submission" date="2020-11" db="EMBL/GenBank/DDBJ databases">
        <authorList>
            <person name="Tran Van P."/>
        </authorList>
    </citation>
    <scope>NUCLEOTIDE SEQUENCE</scope>
</reference>
<dbReference type="Pfam" id="PF00005">
    <property type="entry name" value="ABC_tran"/>
    <property type="match status" value="1"/>
</dbReference>
<dbReference type="SUPFAM" id="SSF52540">
    <property type="entry name" value="P-loop containing nucleoside triphosphate hydrolases"/>
    <property type="match status" value="1"/>
</dbReference>
<dbReference type="GO" id="GO:0016020">
    <property type="term" value="C:membrane"/>
    <property type="evidence" value="ECO:0007669"/>
    <property type="project" value="TreeGrafter"/>
</dbReference>
<dbReference type="InterPro" id="IPR003439">
    <property type="entry name" value="ABC_transporter-like_ATP-bd"/>
</dbReference>
<name>A0A7R9DWS3_9NEOP</name>
<dbReference type="PANTHER" id="PTHR24223">
    <property type="entry name" value="ATP-BINDING CASSETTE SUB-FAMILY C"/>
    <property type="match status" value="1"/>
</dbReference>
<keyword evidence="4" id="KW-0067">ATP-binding</keyword>
<dbReference type="InterPro" id="IPR027417">
    <property type="entry name" value="P-loop_NTPase"/>
</dbReference>
<protein>
    <recommendedName>
        <fullName evidence="5">ABC transporter domain-containing protein</fullName>
    </recommendedName>
</protein>
<evidence type="ECO:0000256" key="4">
    <source>
        <dbReference type="ARBA" id="ARBA00022840"/>
    </source>
</evidence>
<dbReference type="GO" id="GO:0042626">
    <property type="term" value="F:ATPase-coupled transmembrane transporter activity"/>
    <property type="evidence" value="ECO:0007669"/>
    <property type="project" value="TreeGrafter"/>
</dbReference>
<dbReference type="EMBL" id="OB792643">
    <property type="protein sequence ID" value="CAD7423118.1"/>
    <property type="molecule type" value="Genomic_DNA"/>
</dbReference>
<accession>A0A7R9DWS3</accession>